<feature type="compositionally biased region" description="Polar residues" evidence="1">
    <location>
        <begin position="448"/>
        <end position="458"/>
    </location>
</feature>
<gene>
    <name evidence="2" type="ORF">HHI36_005982</name>
</gene>
<sequence length="458" mass="52181">MGLIISVLVVCVGVYKFIQIYGGSLKKVGYGTVDTCNTDRSSKNSAASCNVPRVKLQRDFLSHEDVEIECTSKVLDRSSKLESSRRFLVTEKEDDCSRSPSPRRFVITEDDAGRSDLREFMVAKGTPKDRPDTKRFVLIDTKEDFREISPLPLPKQFVITQSSSSISGNTTKGIGIDLNYLSFNGREIENLKNVDENILLQNTHDISRSSRNLPSFSIKESPINNVESSLTSYNSYENNEGDRLATSIYQKYSQEPEEFHRDPSPYPNLDVSIRRGSISSELLDTAKVSVAEVDEESYNTPNKIDVILKTSNFNTTEYWSNKVLVEPSKNYRPKHESKSKRDFNEKDERKRSKSASRSKEREADRNMRKVNSSSKMFDEDFEEPSSLFISILNKGEDEEFRDSLDGVKRGSEARRSFKKRKNRSQSSLDNEENCTEKEKITSEKKSGPENSRVNTVDM</sequence>
<organism evidence="2 3">
    <name type="scientific">Cryptolaemus montrouzieri</name>
    <dbReference type="NCBI Taxonomy" id="559131"/>
    <lineage>
        <taxon>Eukaryota</taxon>
        <taxon>Metazoa</taxon>
        <taxon>Ecdysozoa</taxon>
        <taxon>Arthropoda</taxon>
        <taxon>Hexapoda</taxon>
        <taxon>Insecta</taxon>
        <taxon>Pterygota</taxon>
        <taxon>Neoptera</taxon>
        <taxon>Endopterygota</taxon>
        <taxon>Coleoptera</taxon>
        <taxon>Polyphaga</taxon>
        <taxon>Cucujiformia</taxon>
        <taxon>Coccinelloidea</taxon>
        <taxon>Coccinellidae</taxon>
        <taxon>Scymninae</taxon>
        <taxon>Scymnini</taxon>
        <taxon>Cryptolaemus</taxon>
    </lineage>
</organism>
<feature type="compositionally biased region" description="Basic and acidic residues" evidence="1">
    <location>
        <begin position="434"/>
        <end position="447"/>
    </location>
</feature>
<accession>A0ABD2NVT7</accession>
<dbReference type="Proteomes" id="UP001516400">
    <property type="component" value="Unassembled WGS sequence"/>
</dbReference>
<feature type="compositionally biased region" description="Basic and acidic residues" evidence="1">
    <location>
        <begin position="401"/>
        <end position="415"/>
    </location>
</feature>
<feature type="region of interest" description="Disordered" evidence="1">
    <location>
        <begin position="399"/>
        <end position="458"/>
    </location>
</feature>
<feature type="region of interest" description="Disordered" evidence="1">
    <location>
        <begin position="330"/>
        <end position="381"/>
    </location>
</feature>
<evidence type="ECO:0000313" key="2">
    <source>
        <dbReference type="EMBL" id="KAL3282817.1"/>
    </source>
</evidence>
<protein>
    <submittedName>
        <fullName evidence="2">Uncharacterized protein</fullName>
    </submittedName>
</protein>
<comment type="caution">
    <text evidence="2">The sequence shown here is derived from an EMBL/GenBank/DDBJ whole genome shotgun (WGS) entry which is preliminary data.</text>
</comment>
<keyword evidence="3" id="KW-1185">Reference proteome</keyword>
<dbReference type="EMBL" id="JABFTP020000144">
    <property type="protein sequence ID" value="KAL3282817.1"/>
    <property type="molecule type" value="Genomic_DNA"/>
</dbReference>
<dbReference type="AlphaFoldDB" id="A0ABD2NVT7"/>
<feature type="compositionally biased region" description="Basic and acidic residues" evidence="1">
    <location>
        <begin position="333"/>
        <end position="350"/>
    </location>
</feature>
<reference evidence="2 3" key="1">
    <citation type="journal article" date="2021" name="BMC Biol.">
        <title>Horizontally acquired antibacterial genes associated with adaptive radiation of ladybird beetles.</title>
        <authorList>
            <person name="Li H.S."/>
            <person name="Tang X.F."/>
            <person name="Huang Y.H."/>
            <person name="Xu Z.Y."/>
            <person name="Chen M.L."/>
            <person name="Du X.Y."/>
            <person name="Qiu B.Y."/>
            <person name="Chen P.T."/>
            <person name="Zhang W."/>
            <person name="Slipinski A."/>
            <person name="Escalona H.E."/>
            <person name="Waterhouse R.M."/>
            <person name="Zwick A."/>
            <person name="Pang H."/>
        </authorList>
    </citation>
    <scope>NUCLEOTIDE SEQUENCE [LARGE SCALE GENOMIC DNA]</scope>
    <source>
        <strain evidence="2">SYSU2018</strain>
    </source>
</reference>
<feature type="compositionally biased region" description="Basic and acidic residues" evidence="1">
    <location>
        <begin position="357"/>
        <end position="367"/>
    </location>
</feature>
<proteinExistence type="predicted"/>
<evidence type="ECO:0000313" key="3">
    <source>
        <dbReference type="Proteomes" id="UP001516400"/>
    </source>
</evidence>
<name>A0ABD2NVT7_9CUCU</name>
<evidence type="ECO:0000256" key="1">
    <source>
        <dbReference type="SAM" id="MobiDB-lite"/>
    </source>
</evidence>